<evidence type="ECO:0000256" key="2">
    <source>
        <dbReference type="ARBA" id="ARBA00022692"/>
    </source>
</evidence>
<comment type="similarity">
    <text evidence="8">Belongs to the G-protein coupled receptor 1 family.</text>
</comment>
<feature type="transmembrane region" description="Helical" evidence="9">
    <location>
        <begin position="272"/>
        <end position="296"/>
    </location>
</feature>
<dbReference type="PRINTS" id="PR00237">
    <property type="entry name" value="GPCRRHODOPSN"/>
</dbReference>
<sequence length="446" mass="51702">MIELLCITALPITPVLAFVKQWLFGSLMCKLVPLCQVLISSYCLCFIAVDRYRNIVTPMKEPWTVRHARILVAISWLASVTVSSPLFITQRLQPLVLENTTLCGHFCGEYDWPGDNRVKLLYGTMLLICQYLIPVSIMTFCYWKILQKVRTDWIVTEGSMLTQAQQAQTSVRKRRVMYVLILMVVVFMASWFPLTIVRTDWIVTEGSMLTQAQQAQTSVRKRRVMYVLILMVVVFMASWFPLTIVRTDWIVTEGSMLTQAQQAQTSVRKRRVMYVLILMVVVFMASWFPLTIVNILRDFGIGTFLDVQMYFKLLNVHALAMTSIVWNPLLYFWMSKRHRRALKYDMFSLTNPKRHNQLGVLGRFTPSPSFNVIYRRTVERHIMRNNFRRGTLADPTCMQSEKALADMHANCFLLVPLMPLCRSVNVSDSRIGLRSNDRQIVIHPSQ</sequence>
<dbReference type="Gene3D" id="1.20.1070.10">
    <property type="entry name" value="Rhodopsin 7-helix transmembrane proteins"/>
    <property type="match status" value="2"/>
</dbReference>
<dbReference type="WBParaSite" id="ALUE_0001523701-mRNA-1">
    <property type="protein sequence ID" value="ALUE_0001523701-mRNA-1"/>
    <property type="gene ID" value="ALUE_0001523701"/>
</dbReference>
<dbReference type="GO" id="GO:0008188">
    <property type="term" value="F:neuropeptide receptor activity"/>
    <property type="evidence" value="ECO:0007669"/>
    <property type="project" value="TreeGrafter"/>
</dbReference>
<keyword evidence="11" id="KW-1185">Reference proteome</keyword>
<evidence type="ECO:0000256" key="7">
    <source>
        <dbReference type="ARBA" id="ARBA00023224"/>
    </source>
</evidence>
<reference evidence="12" key="1">
    <citation type="submission" date="2023-03" db="UniProtKB">
        <authorList>
            <consortium name="WormBaseParasite"/>
        </authorList>
    </citation>
    <scope>IDENTIFICATION</scope>
</reference>
<dbReference type="PROSITE" id="PS00237">
    <property type="entry name" value="G_PROTEIN_RECEP_F1_1"/>
    <property type="match status" value="1"/>
</dbReference>
<evidence type="ECO:0000313" key="12">
    <source>
        <dbReference type="WBParaSite" id="ALUE_0001523701-mRNA-1"/>
    </source>
</evidence>
<evidence type="ECO:0000256" key="4">
    <source>
        <dbReference type="ARBA" id="ARBA00023040"/>
    </source>
</evidence>
<keyword evidence="4 8" id="KW-0297">G-protein coupled receptor</keyword>
<keyword evidence="3 9" id="KW-1133">Transmembrane helix</keyword>
<keyword evidence="7 8" id="KW-0807">Transducer</keyword>
<dbReference type="SUPFAM" id="SSF81321">
    <property type="entry name" value="Family A G protein-coupled receptor-like"/>
    <property type="match status" value="2"/>
</dbReference>
<evidence type="ECO:0000256" key="9">
    <source>
        <dbReference type="SAM" id="Phobius"/>
    </source>
</evidence>
<organism evidence="11 12">
    <name type="scientific">Ascaris lumbricoides</name>
    <name type="common">Giant roundworm</name>
    <dbReference type="NCBI Taxonomy" id="6252"/>
    <lineage>
        <taxon>Eukaryota</taxon>
        <taxon>Metazoa</taxon>
        <taxon>Ecdysozoa</taxon>
        <taxon>Nematoda</taxon>
        <taxon>Chromadorea</taxon>
        <taxon>Rhabditida</taxon>
        <taxon>Spirurina</taxon>
        <taxon>Ascaridomorpha</taxon>
        <taxon>Ascaridoidea</taxon>
        <taxon>Ascarididae</taxon>
        <taxon>Ascaris</taxon>
    </lineage>
</organism>
<dbReference type="PROSITE" id="PS50262">
    <property type="entry name" value="G_PROTEIN_RECEP_F1_2"/>
    <property type="match status" value="1"/>
</dbReference>
<dbReference type="PANTHER" id="PTHR24235">
    <property type="entry name" value="NEUROPEPTIDE Y RECEPTOR"/>
    <property type="match status" value="1"/>
</dbReference>
<proteinExistence type="inferred from homology"/>
<name>A0A9J2Q030_ASCLU</name>
<dbReference type="AlphaFoldDB" id="A0A9J2Q030"/>
<feature type="transmembrane region" description="Helical" evidence="9">
    <location>
        <begin position="176"/>
        <end position="194"/>
    </location>
</feature>
<dbReference type="GO" id="GO:0043005">
    <property type="term" value="C:neuron projection"/>
    <property type="evidence" value="ECO:0007669"/>
    <property type="project" value="TreeGrafter"/>
</dbReference>
<feature type="domain" description="G-protein coupled receptors family 1 profile" evidence="10">
    <location>
        <begin position="1"/>
        <end position="331"/>
    </location>
</feature>
<feature type="transmembrane region" description="Helical" evidence="9">
    <location>
        <begin position="316"/>
        <end position="334"/>
    </location>
</feature>
<dbReference type="InterPro" id="IPR017452">
    <property type="entry name" value="GPCR_Rhodpsn_7TM"/>
</dbReference>
<dbReference type="GO" id="GO:0042923">
    <property type="term" value="F:neuropeptide binding"/>
    <property type="evidence" value="ECO:0007669"/>
    <property type="project" value="TreeGrafter"/>
</dbReference>
<evidence type="ECO:0000256" key="1">
    <source>
        <dbReference type="ARBA" id="ARBA00004141"/>
    </source>
</evidence>
<evidence type="ECO:0000256" key="5">
    <source>
        <dbReference type="ARBA" id="ARBA00023136"/>
    </source>
</evidence>
<evidence type="ECO:0000256" key="3">
    <source>
        <dbReference type="ARBA" id="ARBA00022989"/>
    </source>
</evidence>
<protein>
    <submittedName>
        <fullName evidence="12">G-protein coupled receptors family 1 profile domain-containing protein</fullName>
    </submittedName>
</protein>
<evidence type="ECO:0000259" key="10">
    <source>
        <dbReference type="PROSITE" id="PS50262"/>
    </source>
</evidence>
<dbReference type="Pfam" id="PF00001">
    <property type="entry name" value="7tm_1"/>
    <property type="match status" value="1"/>
</dbReference>
<feature type="transmembrane region" description="Helical" evidence="9">
    <location>
        <begin position="70"/>
        <end position="88"/>
    </location>
</feature>
<evidence type="ECO:0000313" key="11">
    <source>
        <dbReference type="Proteomes" id="UP000036681"/>
    </source>
</evidence>
<dbReference type="Proteomes" id="UP000036681">
    <property type="component" value="Unplaced"/>
</dbReference>
<comment type="subcellular location">
    <subcellularLocation>
        <location evidence="1">Membrane</location>
        <topology evidence="1">Multi-pass membrane protein</topology>
    </subcellularLocation>
</comment>
<feature type="transmembrane region" description="Helical" evidence="9">
    <location>
        <begin position="224"/>
        <end position="251"/>
    </location>
</feature>
<feature type="transmembrane region" description="Helical" evidence="9">
    <location>
        <begin position="120"/>
        <end position="143"/>
    </location>
</feature>
<dbReference type="GO" id="GO:0005886">
    <property type="term" value="C:plasma membrane"/>
    <property type="evidence" value="ECO:0007669"/>
    <property type="project" value="TreeGrafter"/>
</dbReference>
<keyword evidence="5 9" id="KW-0472">Membrane</keyword>
<evidence type="ECO:0000256" key="8">
    <source>
        <dbReference type="RuleBase" id="RU000688"/>
    </source>
</evidence>
<feature type="transmembrane region" description="Helical" evidence="9">
    <location>
        <begin position="27"/>
        <end position="49"/>
    </location>
</feature>
<dbReference type="PANTHER" id="PTHR24235:SF23">
    <property type="entry name" value="G-PROTEIN COUPLED RECEPTORS FAMILY 1 PROFILE DOMAIN-CONTAINING PROTEIN"/>
    <property type="match status" value="1"/>
</dbReference>
<keyword evidence="2 8" id="KW-0812">Transmembrane</keyword>
<keyword evidence="6 8" id="KW-0675">Receptor</keyword>
<evidence type="ECO:0000256" key="6">
    <source>
        <dbReference type="ARBA" id="ARBA00023170"/>
    </source>
</evidence>
<dbReference type="InterPro" id="IPR000276">
    <property type="entry name" value="GPCR_Rhodpsn"/>
</dbReference>
<accession>A0A9J2Q030</accession>